<evidence type="ECO:0000256" key="6">
    <source>
        <dbReference type="ARBA" id="ARBA00022989"/>
    </source>
</evidence>
<feature type="transmembrane region" description="Helical" evidence="9">
    <location>
        <begin position="181"/>
        <end position="206"/>
    </location>
</feature>
<keyword evidence="2" id="KW-0813">Transport</keyword>
<dbReference type="GO" id="GO:0016020">
    <property type="term" value="C:membrane"/>
    <property type="evidence" value="ECO:0007669"/>
    <property type="project" value="UniProtKB-SubCell"/>
</dbReference>
<feature type="non-terminal residue" evidence="11">
    <location>
        <position position="425"/>
    </location>
</feature>
<evidence type="ECO:0000256" key="5">
    <source>
        <dbReference type="ARBA" id="ARBA00022840"/>
    </source>
</evidence>
<dbReference type="OrthoDB" id="6500128at2759"/>
<feature type="transmembrane region" description="Helical" evidence="9">
    <location>
        <begin position="54"/>
        <end position="79"/>
    </location>
</feature>
<proteinExistence type="predicted"/>
<gene>
    <name evidence="11" type="ORF">BCR44DRAFT_59009</name>
</gene>
<dbReference type="CDD" id="cd18579">
    <property type="entry name" value="ABC_6TM_ABCC_D1"/>
    <property type="match status" value="1"/>
</dbReference>
<feature type="transmembrane region" description="Helical" evidence="9">
    <location>
        <begin position="212"/>
        <end position="229"/>
    </location>
</feature>
<keyword evidence="3 9" id="KW-0812">Transmembrane</keyword>
<protein>
    <submittedName>
        <fullName evidence="11">ABC transporter type 1, transmembrane domain-containing protein</fullName>
    </submittedName>
</protein>
<dbReference type="STRING" id="765915.A0A1Y2HVE8"/>
<dbReference type="GO" id="GO:0140359">
    <property type="term" value="F:ABC-type transporter activity"/>
    <property type="evidence" value="ECO:0007669"/>
    <property type="project" value="InterPro"/>
</dbReference>
<keyword evidence="7 9" id="KW-0472">Membrane</keyword>
<dbReference type="InterPro" id="IPR050173">
    <property type="entry name" value="ABC_transporter_C-like"/>
</dbReference>
<accession>A0A1Y2HVE8</accession>
<evidence type="ECO:0000313" key="11">
    <source>
        <dbReference type="EMBL" id="ORZ37673.1"/>
    </source>
</evidence>
<dbReference type="SUPFAM" id="SSF90123">
    <property type="entry name" value="ABC transporter transmembrane region"/>
    <property type="match status" value="1"/>
</dbReference>
<evidence type="ECO:0000256" key="7">
    <source>
        <dbReference type="ARBA" id="ARBA00023136"/>
    </source>
</evidence>
<evidence type="ECO:0000256" key="4">
    <source>
        <dbReference type="ARBA" id="ARBA00022741"/>
    </source>
</evidence>
<organism evidence="11 12">
    <name type="scientific">Catenaria anguillulae PL171</name>
    <dbReference type="NCBI Taxonomy" id="765915"/>
    <lineage>
        <taxon>Eukaryota</taxon>
        <taxon>Fungi</taxon>
        <taxon>Fungi incertae sedis</taxon>
        <taxon>Blastocladiomycota</taxon>
        <taxon>Blastocladiomycetes</taxon>
        <taxon>Blastocladiales</taxon>
        <taxon>Catenariaceae</taxon>
        <taxon>Catenaria</taxon>
    </lineage>
</organism>
<keyword evidence="12" id="KW-1185">Reference proteome</keyword>
<reference evidence="11 12" key="1">
    <citation type="submission" date="2016-07" db="EMBL/GenBank/DDBJ databases">
        <title>Pervasive Adenine N6-methylation of Active Genes in Fungi.</title>
        <authorList>
            <consortium name="DOE Joint Genome Institute"/>
            <person name="Mondo S.J."/>
            <person name="Dannebaum R.O."/>
            <person name="Kuo R.C."/>
            <person name="Labutti K."/>
            <person name="Haridas S."/>
            <person name="Kuo A."/>
            <person name="Salamov A."/>
            <person name="Ahrendt S.R."/>
            <person name="Lipzen A."/>
            <person name="Sullivan W."/>
            <person name="Andreopoulos W.B."/>
            <person name="Clum A."/>
            <person name="Lindquist E."/>
            <person name="Daum C."/>
            <person name="Ramamoorthy G.K."/>
            <person name="Gryganskyi A."/>
            <person name="Culley D."/>
            <person name="Magnuson J.K."/>
            <person name="James T.Y."/>
            <person name="O'Malley M.A."/>
            <person name="Stajich J.E."/>
            <person name="Spatafora J.W."/>
            <person name="Visel A."/>
            <person name="Grigoriev I.V."/>
        </authorList>
    </citation>
    <scope>NUCLEOTIDE SEQUENCE [LARGE SCALE GENOMIC DNA]</scope>
    <source>
        <strain evidence="11 12">PL171</strain>
    </source>
</reference>
<dbReference type="InterPro" id="IPR044746">
    <property type="entry name" value="ABCC_6TM_D1"/>
</dbReference>
<evidence type="ECO:0000256" key="2">
    <source>
        <dbReference type="ARBA" id="ARBA00022448"/>
    </source>
</evidence>
<evidence type="ECO:0000256" key="9">
    <source>
        <dbReference type="SAM" id="Phobius"/>
    </source>
</evidence>
<dbReference type="InterPro" id="IPR036640">
    <property type="entry name" value="ABC1_TM_sf"/>
</dbReference>
<dbReference type="PANTHER" id="PTHR24223">
    <property type="entry name" value="ATP-BINDING CASSETTE SUB-FAMILY C"/>
    <property type="match status" value="1"/>
</dbReference>
<keyword evidence="6 9" id="KW-1133">Transmembrane helix</keyword>
<evidence type="ECO:0000259" key="10">
    <source>
        <dbReference type="PROSITE" id="PS50929"/>
    </source>
</evidence>
<evidence type="ECO:0000313" key="12">
    <source>
        <dbReference type="Proteomes" id="UP000193411"/>
    </source>
</evidence>
<evidence type="ECO:0000256" key="3">
    <source>
        <dbReference type="ARBA" id="ARBA00022692"/>
    </source>
</evidence>
<evidence type="ECO:0000256" key="1">
    <source>
        <dbReference type="ARBA" id="ARBA00004141"/>
    </source>
</evidence>
<dbReference type="PROSITE" id="PS50929">
    <property type="entry name" value="ABC_TM1F"/>
    <property type="match status" value="1"/>
</dbReference>
<name>A0A1Y2HVE8_9FUNG</name>
<dbReference type="Pfam" id="PF00664">
    <property type="entry name" value="ABC_membrane"/>
    <property type="match status" value="1"/>
</dbReference>
<dbReference type="GO" id="GO:0005524">
    <property type="term" value="F:ATP binding"/>
    <property type="evidence" value="ECO:0007669"/>
    <property type="project" value="UniProtKB-KW"/>
</dbReference>
<dbReference type="InterPro" id="IPR011527">
    <property type="entry name" value="ABC1_TM_dom"/>
</dbReference>
<comment type="subcellular location">
    <subcellularLocation>
        <location evidence="1">Membrane</location>
        <topology evidence="1">Multi-pass membrane protein</topology>
    </subcellularLocation>
</comment>
<dbReference type="Gene3D" id="1.20.1560.10">
    <property type="entry name" value="ABC transporter type 1, transmembrane domain"/>
    <property type="match status" value="1"/>
</dbReference>
<feature type="transmembrane region" description="Helical" evidence="9">
    <location>
        <begin position="335"/>
        <end position="359"/>
    </location>
</feature>
<keyword evidence="5" id="KW-0067">ATP-binding</keyword>
<dbReference type="Proteomes" id="UP000193411">
    <property type="component" value="Unassembled WGS sequence"/>
</dbReference>
<sequence>MRKANNGTTLTIDDIYKPNRFLTVARLTPLFNKLSAYSGPDSTWRFLMGILGRFWISIALSMLAYALNIVATFVTPALFQRLLMFVNMYSPLYRDALAANGIPLPPVSDGLICAVGMFLAVNLQTATSSYGNQLMAQVRMRVRTMLATAIYQKSLDMSLASRKDQSIGEIVNRMSTDTNHVIAALTAINQIWSLPIMIGLCLYFLWGILGPACFAGLAIILVIAPAAAYQTKVFMRENKIKLENADKRIKLLNEVISGMKTVKLYGFEDYFRKRIIAYRETEQQALIRLFNALSVVVGIFNSVDIMITLFTFLVYSWTTDNPNGLSSDVVFVSMAYLNIMIEPIGMFFGVISAVGQGVVSFRRISEFLHVDDLDRAAVTRTLDSDAAVAIDVVDAGFKWDGPPPSSDGSSAAKKGETDKKTKKTK</sequence>
<feature type="domain" description="ABC transmembrane type-1" evidence="10">
    <location>
        <begin position="59"/>
        <end position="356"/>
    </location>
</feature>
<comment type="caution">
    <text evidence="11">The sequence shown here is derived from an EMBL/GenBank/DDBJ whole genome shotgun (WGS) entry which is preliminary data.</text>
</comment>
<evidence type="ECO:0000256" key="8">
    <source>
        <dbReference type="SAM" id="MobiDB-lite"/>
    </source>
</evidence>
<feature type="transmembrane region" description="Helical" evidence="9">
    <location>
        <begin position="289"/>
        <end position="315"/>
    </location>
</feature>
<dbReference type="EMBL" id="MCFL01000011">
    <property type="protein sequence ID" value="ORZ37673.1"/>
    <property type="molecule type" value="Genomic_DNA"/>
</dbReference>
<keyword evidence="4" id="KW-0547">Nucleotide-binding</keyword>
<dbReference type="AlphaFoldDB" id="A0A1Y2HVE8"/>
<feature type="region of interest" description="Disordered" evidence="8">
    <location>
        <begin position="398"/>
        <end position="425"/>
    </location>
</feature>